<dbReference type="Proteomes" id="UP000243006">
    <property type="component" value="Unassembled WGS sequence"/>
</dbReference>
<reference evidence="1 2" key="1">
    <citation type="submission" date="2015-04" db="EMBL/GenBank/DDBJ databases">
        <title>Draft genome of the roundworm Trichinella nativa.</title>
        <authorList>
            <person name="Mitreva M."/>
        </authorList>
    </citation>
    <scope>NUCLEOTIDE SEQUENCE [LARGE SCALE GENOMIC DNA]</scope>
    <source>
        <strain evidence="1 2">ISS45</strain>
    </source>
</reference>
<accession>A0A1Y3EKG0</accession>
<proteinExistence type="predicted"/>
<name>A0A1Y3EKG0_9BILA</name>
<evidence type="ECO:0000313" key="2">
    <source>
        <dbReference type="Proteomes" id="UP000243006"/>
    </source>
</evidence>
<evidence type="ECO:0000313" key="1">
    <source>
        <dbReference type="EMBL" id="OUC45584.1"/>
    </source>
</evidence>
<dbReference type="AlphaFoldDB" id="A0A1Y3EKG0"/>
<dbReference type="EMBL" id="LVZM01009003">
    <property type="protein sequence ID" value="OUC45584.1"/>
    <property type="molecule type" value="Genomic_DNA"/>
</dbReference>
<sequence length="143" mass="16176">MSYCDDAKPDSQPAKIQPIKCMNYWPVSVCENYINIQGKSMCTKNILFGRYQCCTSCAKVLKVTVNEDGIFESKDDFKFYDESCPEATDRMIAGNSWTPWCLAYKDEADGTNCETAIFQYRCYKTCNIDCGNTRAEQPPATGD</sequence>
<organism evidence="1 2">
    <name type="scientific">Trichinella nativa</name>
    <dbReference type="NCBI Taxonomy" id="6335"/>
    <lineage>
        <taxon>Eukaryota</taxon>
        <taxon>Metazoa</taxon>
        <taxon>Ecdysozoa</taxon>
        <taxon>Nematoda</taxon>
        <taxon>Enoplea</taxon>
        <taxon>Dorylaimia</taxon>
        <taxon>Trichinellida</taxon>
        <taxon>Trichinellidae</taxon>
        <taxon>Trichinella</taxon>
    </lineage>
</organism>
<comment type="caution">
    <text evidence="1">The sequence shown here is derived from an EMBL/GenBank/DDBJ whole genome shotgun (WGS) entry which is preliminary data.</text>
</comment>
<gene>
    <name evidence="1" type="ORF">D917_01849</name>
</gene>
<protein>
    <submittedName>
        <fullName evidence="1">Uncharacterized protein</fullName>
    </submittedName>
</protein>